<dbReference type="HAMAP" id="MF_00701">
    <property type="entry name" value="DNA_primase_lrg_arc"/>
    <property type="match status" value="1"/>
</dbReference>
<dbReference type="CDD" id="cd06560">
    <property type="entry name" value="PriL"/>
    <property type="match status" value="1"/>
</dbReference>
<evidence type="ECO:0000256" key="5">
    <source>
        <dbReference type="ARBA" id="ARBA00023004"/>
    </source>
</evidence>
<keyword evidence="1 7" id="KW-0004">4Fe-4S</keyword>
<evidence type="ECO:0000256" key="7">
    <source>
        <dbReference type="HAMAP-Rule" id="MF_00701"/>
    </source>
</evidence>
<keyword evidence="6 7" id="KW-0411">Iron-sulfur</keyword>
<reference evidence="10 11" key="1">
    <citation type="submission" date="2017-04" db="EMBL/GenBank/DDBJ databases">
        <authorList>
            <person name="Varghese N."/>
            <person name="Submissions S."/>
        </authorList>
    </citation>
    <scope>NUCLEOTIDE SEQUENCE [LARGE SCALE GENOMIC DNA]</scope>
    <source>
        <strain evidence="10 11">DSM 9789</strain>
    </source>
</reference>
<evidence type="ECO:0000256" key="8">
    <source>
        <dbReference type="SAM" id="Coils"/>
    </source>
</evidence>
<comment type="function">
    <text evidence="7">Regulatory subunit of DNA primase, an RNA polymerase that catalyzes the synthesis of short RNA molecules used as primers for DNA polymerase during DNA replication. Stabilizes and modulates the activity of the small subunit, increasing the rate of DNA synthesis, and conferring RNA synthesis capability. The DNA polymerase activity may enable DNA primase to also catalyze primer extension after primer synthesis. May also play a role in DNA repair.</text>
</comment>
<evidence type="ECO:0000256" key="6">
    <source>
        <dbReference type="ARBA" id="ARBA00023014"/>
    </source>
</evidence>
<evidence type="ECO:0000313" key="11">
    <source>
        <dbReference type="Proteomes" id="UP000192315"/>
    </source>
</evidence>
<keyword evidence="3 7" id="KW-0235">DNA replication</keyword>
<gene>
    <name evidence="7" type="primary">priL</name>
    <name evidence="10" type="ORF">SAMN02745355_1114</name>
</gene>
<feature type="binding site" evidence="7">
    <location>
        <position position="286"/>
    </location>
    <ligand>
        <name>[4Fe-4S] cluster</name>
        <dbReference type="ChEBI" id="CHEBI:49883"/>
    </ligand>
</feature>
<evidence type="ECO:0000256" key="4">
    <source>
        <dbReference type="ARBA" id="ARBA00022723"/>
    </source>
</evidence>
<dbReference type="GO" id="GO:0003899">
    <property type="term" value="F:DNA-directed RNA polymerase activity"/>
    <property type="evidence" value="ECO:0007669"/>
    <property type="project" value="InterPro"/>
</dbReference>
<comment type="caution">
    <text evidence="10">The sequence shown here is derived from an EMBL/GenBank/DDBJ whole genome shotgun (WGS) entry which is preliminary data.</text>
</comment>
<protein>
    <recommendedName>
        <fullName evidence="7">DNA primase large subunit PriL</fullName>
    </recommendedName>
</protein>
<dbReference type="AlphaFoldDB" id="A0A8G2FX94"/>
<dbReference type="NCBIfam" id="NF002589">
    <property type="entry name" value="PRK02249.1-3"/>
    <property type="match status" value="1"/>
</dbReference>
<organism evidence="10 11">
    <name type="scientific">Picrophilus torridus (strain ATCC 700027 / DSM 9790 / JCM 10055 / NBRC 100828 / KAW 2/3)</name>
    <dbReference type="NCBI Taxonomy" id="1122961"/>
    <lineage>
        <taxon>Archaea</taxon>
        <taxon>Methanobacteriati</taxon>
        <taxon>Thermoplasmatota</taxon>
        <taxon>Thermoplasmata</taxon>
        <taxon>Thermoplasmatales</taxon>
        <taxon>Picrophilaceae</taxon>
        <taxon>Picrophilus</taxon>
    </lineage>
</organism>
<feature type="binding site" evidence="7">
    <location>
        <position position="303"/>
    </location>
    <ligand>
        <name>[4Fe-4S] cluster</name>
        <dbReference type="ChEBI" id="CHEBI:49883"/>
    </ligand>
</feature>
<name>A0A8G2FX94_PICTO</name>
<dbReference type="InterPro" id="IPR058560">
    <property type="entry name" value="DNA_primase_C"/>
</dbReference>
<evidence type="ECO:0000256" key="1">
    <source>
        <dbReference type="ARBA" id="ARBA00022485"/>
    </source>
</evidence>
<dbReference type="GO" id="GO:0051539">
    <property type="term" value="F:4 iron, 4 sulfur cluster binding"/>
    <property type="evidence" value="ECO:0007669"/>
    <property type="project" value="UniProtKB-UniRule"/>
</dbReference>
<keyword evidence="11" id="KW-1185">Reference proteome</keyword>
<dbReference type="Proteomes" id="UP000192315">
    <property type="component" value="Unassembled WGS sequence"/>
</dbReference>
<evidence type="ECO:0000256" key="3">
    <source>
        <dbReference type="ARBA" id="ARBA00022705"/>
    </source>
</evidence>
<dbReference type="GO" id="GO:0006269">
    <property type="term" value="P:DNA replication, synthesis of primer"/>
    <property type="evidence" value="ECO:0007669"/>
    <property type="project" value="UniProtKB-UniRule"/>
</dbReference>
<sequence>MNSMYFDIISKYDDIIKIINSNKIDDRNCVINAQAYINSLIKHEDRLAINDNKSLSIAIWFLRCIDEPQLTSRFLIDQRDIFKNYIMKTARDEDFPDLIRNLGIPVFINGNNYKMDFSFFASYNKRISGYKYRLVYQSLDHGYINLDIETFSNIMREYIVSRLLNIYNSIDKDQAIKAMNNYINKIESMRREFKESIRKYTPSGKIRWENFPPCIKAYINEINDGGNPAHLARLTLATFLHHIGMPNDEIVKVFSGTADFDENSATYQVNHLTGKISGTEYSPPKCDTLRSNHLCFMDDDPLCRQVKHPLQYYMKKRSH</sequence>
<keyword evidence="5 7" id="KW-0408">Iron</keyword>
<feature type="binding site" evidence="7">
    <location>
        <position position="214"/>
    </location>
    <ligand>
        <name>[4Fe-4S] cluster</name>
        <dbReference type="ChEBI" id="CHEBI:49883"/>
    </ligand>
</feature>
<dbReference type="RefSeq" id="WP_084272926.1">
    <property type="nucleotide sequence ID" value="NZ_FWYE01000003.1"/>
</dbReference>
<evidence type="ECO:0000256" key="2">
    <source>
        <dbReference type="ARBA" id="ARBA00022515"/>
    </source>
</evidence>
<dbReference type="GO" id="GO:1990077">
    <property type="term" value="C:primosome complex"/>
    <property type="evidence" value="ECO:0007669"/>
    <property type="project" value="UniProtKB-KW"/>
</dbReference>
<feature type="binding site" evidence="7">
    <location>
        <position position="295"/>
    </location>
    <ligand>
        <name>[4Fe-4S] cluster</name>
        <dbReference type="ChEBI" id="CHEBI:49883"/>
    </ligand>
</feature>
<dbReference type="SUPFAM" id="SSF140914">
    <property type="entry name" value="PriB N-terminal domain-like"/>
    <property type="match status" value="1"/>
</dbReference>
<evidence type="ECO:0000313" key="10">
    <source>
        <dbReference type="EMBL" id="SMD31191.1"/>
    </source>
</evidence>
<dbReference type="Pfam" id="PF04104">
    <property type="entry name" value="DNA_primase_lrg"/>
    <property type="match status" value="1"/>
</dbReference>
<feature type="coiled-coil region" evidence="8">
    <location>
        <begin position="172"/>
        <end position="199"/>
    </location>
</feature>
<dbReference type="InterPro" id="IPR007238">
    <property type="entry name" value="DNA_primase_lsu_euk/arc"/>
</dbReference>
<dbReference type="PANTHER" id="PTHR10537:SF3">
    <property type="entry name" value="DNA PRIMASE LARGE SUBUNIT"/>
    <property type="match status" value="1"/>
</dbReference>
<comment type="similarity">
    <text evidence="7">Belongs to the eukaryotic-type primase large subunit family.</text>
</comment>
<keyword evidence="8" id="KW-0175">Coiled coil</keyword>
<dbReference type="EMBL" id="FWYE01000003">
    <property type="protein sequence ID" value="SMD31191.1"/>
    <property type="molecule type" value="Genomic_DNA"/>
</dbReference>
<accession>A0A8G2FX94</accession>
<keyword evidence="2 7" id="KW-0639">Primosome</keyword>
<comment type="cofactor">
    <cofactor evidence="7">
        <name>[4Fe-4S] cluster</name>
        <dbReference type="ChEBI" id="CHEBI:49883"/>
    </cofactor>
    <text evidence="7">Binds 1 [4Fe-4S] cluster.</text>
</comment>
<dbReference type="InterPro" id="IPR023642">
    <property type="entry name" value="DNA_primase_lsu_PriL"/>
</dbReference>
<keyword evidence="4 7" id="KW-0479">Metal-binding</keyword>
<evidence type="ECO:0000259" key="9">
    <source>
        <dbReference type="Pfam" id="PF04104"/>
    </source>
</evidence>
<dbReference type="PANTHER" id="PTHR10537">
    <property type="entry name" value="DNA PRIMASE LARGE SUBUNIT"/>
    <property type="match status" value="1"/>
</dbReference>
<dbReference type="GO" id="GO:0046872">
    <property type="term" value="F:metal ion binding"/>
    <property type="evidence" value="ECO:0007669"/>
    <property type="project" value="UniProtKB-KW"/>
</dbReference>
<comment type="subunit">
    <text evidence="7">Heterodimer of a small subunit (PriS) and a large subunit (PriL).</text>
</comment>
<proteinExistence type="inferred from homology"/>
<feature type="domain" description="DNA primase large subunit C-terminal" evidence="9">
    <location>
        <begin position="207"/>
        <end position="301"/>
    </location>
</feature>
<dbReference type="GO" id="GO:0006270">
    <property type="term" value="P:DNA replication initiation"/>
    <property type="evidence" value="ECO:0007669"/>
    <property type="project" value="TreeGrafter"/>
</dbReference>